<evidence type="ECO:0000256" key="1">
    <source>
        <dbReference type="ARBA" id="ARBA00023235"/>
    </source>
</evidence>
<name>A0A2B7YL68_FUSNP</name>
<dbReference type="STRING" id="76857.RO02_00485"/>
<dbReference type="InterPro" id="IPR001920">
    <property type="entry name" value="Asp/Glu_race"/>
</dbReference>
<reference evidence="2 3" key="1">
    <citation type="submission" date="2017-06" db="EMBL/GenBank/DDBJ databases">
        <title>Genome sequencing of Fusobacterium nucleatum subsp. polymorphum KCOM 1232 (=ChDC F37).</title>
        <authorList>
            <person name="Kook J.-K."/>
            <person name="Park S.-N."/>
            <person name="Lim Y.K."/>
            <person name="Roh H."/>
        </authorList>
    </citation>
    <scope>NUCLEOTIDE SEQUENCE [LARGE SCALE GENOMIC DNA]</scope>
    <source>
        <strain evidence="3">KCOM 1232 ( ChDC F37)</strain>
    </source>
</reference>
<dbReference type="PANTHER" id="PTHR21198">
    <property type="entry name" value="GLUTAMATE RACEMASE"/>
    <property type="match status" value="1"/>
</dbReference>
<dbReference type="RefSeq" id="WP_098701974.1">
    <property type="nucleotide sequence ID" value="NZ_NJGI01000001.1"/>
</dbReference>
<evidence type="ECO:0000313" key="3">
    <source>
        <dbReference type="Proteomes" id="UP000222862"/>
    </source>
</evidence>
<protein>
    <submittedName>
        <fullName evidence="2">Glutamate racemase</fullName>
    </submittedName>
</protein>
<dbReference type="EMBL" id="NJGI01000001">
    <property type="protein sequence ID" value="PGH21809.1"/>
    <property type="molecule type" value="Genomic_DNA"/>
</dbReference>
<dbReference type="Gene3D" id="3.40.50.1860">
    <property type="match status" value="2"/>
</dbReference>
<dbReference type="AlphaFoldDB" id="A0A2B7YL68"/>
<dbReference type="PANTHER" id="PTHR21198:SF3">
    <property type="entry name" value="GLUTAMATE RACEMASE"/>
    <property type="match status" value="1"/>
</dbReference>
<evidence type="ECO:0000313" key="2">
    <source>
        <dbReference type="EMBL" id="PGH21809.1"/>
    </source>
</evidence>
<accession>A0A2B7YL68</accession>
<dbReference type="GO" id="GO:0016855">
    <property type="term" value="F:racemase and epimerase activity, acting on amino acids and derivatives"/>
    <property type="evidence" value="ECO:0007669"/>
    <property type="project" value="InterPro"/>
</dbReference>
<gene>
    <name evidence="2" type="ORF">RN96_00855</name>
</gene>
<dbReference type="SUPFAM" id="SSF53681">
    <property type="entry name" value="Aspartate/glutamate racemase"/>
    <property type="match status" value="2"/>
</dbReference>
<sequence length="257" mass="29004">MNNPIAVFDAGLGSYAIVEAIKKAYPQQDIIYFADRKSFPYGAKTTEELKNIIENSIDFLLKKGASFIVLASNAPSITVLDKIKKRDKVIGIYPPLKDVINDKKKNTLIIGAKVMIESSELQEYIKKEVGDFYKQFHVENASPLIQLIESGDFINNVEETESIIKNFIDNCENEFGKLDSITLSSTHLPWLSSYFKKIIPQAKLYDPADSLVKAIKPYITTGEGKVHSIISESEKYPAEDFLKILDILKIKLDYEII</sequence>
<organism evidence="2 3">
    <name type="scientific">Fusobacterium nucleatum subsp. polymorphum</name>
    <name type="common">Fusobacterium polymorphum</name>
    <dbReference type="NCBI Taxonomy" id="76857"/>
    <lineage>
        <taxon>Bacteria</taxon>
        <taxon>Fusobacteriati</taxon>
        <taxon>Fusobacteriota</taxon>
        <taxon>Fusobacteriia</taxon>
        <taxon>Fusobacteriales</taxon>
        <taxon>Fusobacteriaceae</taxon>
        <taxon>Fusobacterium</taxon>
    </lineage>
</organism>
<comment type="caution">
    <text evidence="2">The sequence shown here is derived from an EMBL/GenBank/DDBJ whole genome shotgun (WGS) entry which is preliminary data.</text>
</comment>
<keyword evidence="1" id="KW-0413">Isomerase</keyword>
<proteinExistence type="predicted"/>
<dbReference type="Proteomes" id="UP000222862">
    <property type="component" value="Unassembled WGS sequence"/>
</dbReference>